<organism evidence="1 2">
    <name type="scientific">Avena sativa</name>
    <name type="common">Oat</name>
    <dbReference type="NCBI Taxonomy" id="4498"/>
    <lineage>
        <taxon>Eukaryota</taxon>
        <taxon>Viridiplantae</taxon>
        <taxon>Streptophyta</taxon>
        <taxon>Embryophyta</taxon>
        <taxon>Tracheophyta</taxon>
        <taxon>Spermatophyta</taxon>
        <taxon>Magnoliopsida</taxon>
        <taxon>Liliopsida</taxon>
        <taxon>Poales</taxon>
        <taxon>Poaceae</taxon>
        <taxon>BOP clade</taxon>
        <taxon>Pooideae</taxon>
        <taxon>Poodae</taxon>
        <taxon>Poeae</taxon>
        <taxon>Poeae Chloroplast Group 1 (Aveneae type)</taxon>
        <taxon>Aveninae</taxon>
        <taxon>Avena</taxon>
    </lineage>
</organism>
<sequence length="590" mass="67364">MADPIAAYHDAGPHKQRDNSVVTRRVLESGIRLPLGYTSDLPPKADPMSAYNFARLLPAPASSDLRRRLRACGRRRRRGAGLPLPIDRATMPSDSDRDFPAYSMVHVVLEDIVHYTLSTLHNIQKSLLYWESIAEGTNLQRMYFMIFERGPRAFLETTWQTLTGLRSRSPSEHLLNSADDMVSTRLEALTGMQHCLSVFLAEVYSEVDNCKGRLTEWWSEQSLRTLLITLDPLLSNLELSLGTRSVKVQSLPVAELDTKTAISSIYQNLLMIDTFISNKLEVLQKPRNKTIYWLPYTCGAIGLSACSLWLLRHSSFMGRSDTDVSIRDSKESVAGYWDQHAVELIISIRDRLYKTFKQTNKLISTKQDVHQIEASLHRCEKELMHPPEKSPSRELALAMPTNQIQKHAHDIQKKLLELDRSLKEKKLGQQEAMLELTQILEGNEIKSALCAAWPAFGLCLLLLLLLRASVFNDQDEEERSKMSRLPQRLLLRDAELRLMEFQKYRTTNGMEKNADSKFGLMLCDLDRLYKAVEFHAKKSGEWSSVRRDIGELAKPHMRMSDRLVVLSRLKETYYCLIPSPSPSVCYPPLS</sequence>
<proteinExistence type="predicted"/>
<protein>
    <submittedName>
        <fullName evidence="1">Uncharacterized protein</fullName>
    </submittedName>
</protein>
<evidence type="ECO:0000313" key="1">
    <source>
        <dbReference type="EnsemblPlants" id="AVESA.00010b.r2.2DG0327170.1.CDS"/>
    </source>
</evidence>
<dbReference type="EnsemblPlants" id="AVESA.00010b.r2.2DG0327170.1">
    <property type="protein sequence ID" value="AVESA.00010b.r2.2DG0327170.1.CDS"/>
    <property type="gene ID" value="AVESA.00010b.r2.2DG0327170"/>
</dbReference>
<keyword evidence="2" id="KW-1185">Reference proteome</keyword>
<reference evidence="1" key="2">
    <citation type="submission" date="2025-09" db="UniProtKB">
        <authorList>
            <consortium name="EnsemblPlants"/>
        </authorList>
    </citation>
    <scope>IDENTIFICATION</scope>
</reference>
<evidence type="ECO:0000313" key="2">
    <source>
        <dbReference type="Proteomes" id="UP001732700"/>
    </source>
</evidence>
<reference evidence="1" key="1">
    <citation type="submission" date="2021-05" db="EMBL/GenBank/DDBJ databases">
        <authorList>
            <person name="Scholz U."/>
            <person name="Mascher M."/>
            <person name="Fiebig A."/>
        </authorList>
    </citation>
    <scope>NUCLEOTIDE SEQUENCE [LARGE SCALE GENOMIC DNA]</scope>
</reference>
<dbReference type="Proteomes" id="UP001732700">
    <property type="component" value="Chromosome 2D"/>
</dbReference>
<name>A0ACD5UWI7_AVESA</name>
<accession>A0ACD5UWI7</accession>